<keyword evidence="3" id="KW-1185">Reference proteome</keyword>
<dbReference type="InterPro" id="IPR006938">
    <property type="entry name" value="DUF624"/>
</dbReference>
<feature type="transmembrane region" description="Helical" evidence="1">
    <location>
        <begin position="100"/>
        <end position="123"/>
    </location>
</feature>
<keyword evidence="1" id="KW-1133">Transmembrane helix</keyword>
<dbReference type="RefSeq" id="WP_213126861.1">
    <property type="nucleotide sequence ID" value="NZ_JAGYPG010000004.1"/>
</dbReference>
<dbReference type="Proteomes" id="UP000681414">
    <property type="component" value="Unassembled WGS sequence"/>
</dbReference>
<name>A0A942TGJ6_9BACI</name>
<proteinExistence type="predicted"/>
<gene>
    <name evidence="2" type="ORF">KHA97_21630</name>
</gene>
<evidence type="ECO:0000313" key="3">
    <source>
        <dbReference type="Proteomes" id="UP000681414"/>
    </source>
</evidence>
<dbReference type="Pfam" id="PF04854">
    <property type="entry name" value="DUF624"/>
    <property type="match status" value="1"/>
</dbReference>
<feature type="transmembrane region" description="Helical" evidence="1">
    <location>
        <begin position="71"/>
        <end position="88"/>
    </location>
</feature>
<accession>A0A942TGJ6</accession>
<dbReference type="EMBL" id="JAGYPG010000004">
    <property type="protein sequence ID" value="MBS4197651.1"/>
    <property type="molecule type" value="Genomic_DNA"/>
</dbReference>
<dbReference type="AlphaFoldDB" id="A0A942TGJ6"/>
<keyword evidence="1" id="KW-0472">Membrane</keyword>
<feature type="transmembrane region" description="Helical" evidence="1">
    <location>
        <begin position="32"/>
        <end position="50"/>
    </location>
</feature>
<feature type="transmembrane region" description="Helical" evidence="1">
    <location>
        <begin position="144"/>
        <end position="167"/>
    </location>
</feature>
<feature type="transmembrane region" description="Helical" evidence="1">
    <location>
        <begin position="173"/>
        <end position="191"/>
    </location>
</feature>
<reference evidence="2 3" key="1">
    <citation type="submission" date="2021-05" db="EMBL/GenBank/DDBJ databases">
        <title>Novel Bacillus species.</title>
        <authorList>
            <person name="Liu G."/>
        </authorList>
    </citation>
    <scope>NUCLEOTIDE SEQUENCE [LARGE SCALE GENOMIC DNA]</scope>
    <source>
        <strain evidence="3">FJAT-49780</strain>
    </source>
</reference>
<comment type="caution">
    <text evidence="2">The sequence shown here is derived from an EMBL/GenBank/DDBJ whole genome shotgun (WGS) entry which is preliminary data.</text>
</comment>
<keyword evidence="1" id="KW-0812">Transmembrane</keyword>
<sequence>MNFFNGRLYSILEVLSFFFLLNILWFLMCLPLITIFPATAAMFAVIRHWITKKDTTVFIPFFRFFKENFKQSFIIGLIFFVFASILYMDFMLVNTFNPKLHIFLIAALFLIGLIVIFTLVYIFPMMVHYRLTLWQVIKNSFFFSIRYIVSTIVCIFILLAMASLLILIPAFSLVIFSFTAYLIFIICYSKFRREEGLASDH</sequence>
<protein>
    <submittedName>
        <fullName evidence="2">DUF624 domain-containing protein</fullName>
    </submittedName>
</protein>
<organism evidence="2 3">
    <name type="scientific">Lederbergia citri</name>
    <dbReference type="NCBI Taxonomy" id="2833580"/>
    <lineage>
        <taxon>Bacteria</taxon>
        <taxon>Bacillati</taxon>
        <taxon>Bacillota</taxon>
        <taxon>Bacilli</taxon>
        <taxon>Bacillales</taxon>
        <taxon>Bacillaceae</taxon>
        <taxon>Lederbergia</taxon>
    </lineage>
</organism>
<evidence type="ECO:0000313" key="2">
    <source>
        <dbReference type="EMBL" id="MBS4197651.1"/>
    </source>
</evidence>
<evidence type="ECO:0000256" key="1">
    <source>
        <dbReference type="SAM" id="Phobius"/>
    </source>
</evidence>